<gene>
    <name evidence="1" type="ORF">ACFO3G_07575</name>
</gene>
<dbReference type="Proteomes" id="UP001596020">
    <property type="component" value="Unassembled WGS sequence"/>
</dbReference>
<proteinExistence type="predicted"/>
<dbReference type="EMBL" id="JBHSGO010000201">
    <property type="protein sequence ID" value="MFC4666455.1"/>
    <property type="molecule type" value="Genomic_DNA"/>
</dbReference>
<dbReference type="PANTHER" id="PTHR30283">
    <property type="entry name" value="PEROXIDE STRESS RESPONSE PROTEIN YAAA"/>
    <property type="match status" value="1"/>
</dbReference>
<dbReference type="InterPro" id="IPR005583">
    <property type="entry name" value="YaaA"/>
</dbReference>
<name>A0ABV9K911_9PORP</name>
<comment type="caution">
    <text evidence="1">The sequence shown here is derived from an EMBL/GenBank/DDBJ whole genome shotgun (WGS) entry which is preliminary data.</text>
</comment>
<evidence type="ECO:0000313" key="2">
    <source>
        <dbReference type="Proteomes" id="UP001596020"/>
    </source>
</evidence>
<evidence type="ECO:0000313" key="1">
    <source>
        <dbReference type="EMBL" id="MFC4666455.1"/>
    </source>
</evidence>
<dbReference type="PANTHER" id="PTHR30283:SF4">
    <property type="entry name" value="PEROXIDE STRESS RESISTANCE PROTEIN YAAA"/>
    <property type="match status" value="1"/>
</dbReference>
<dbReference type="Pfam" id="PF03883">
    <property type="entry name" value="H2O2_YaaD"/>
    <property type="match status" value="1"/>
</dbReference>
<accession>A0ABV9K911</accession>
<protein>
    <submittedName>
        <fullName evidence="1">YaaA family protein</fullName>
    </submittedName>
</protein>
<reference evidence="2" key="1">
    <citation type="journal article" date="2019" name="Int. J. Syst. Evol. Microbiol.">
        <title>The Global Catalogue of Microorganisms (GCM) 10K type strain sequencing project: providing services to taxonomists for standard genome sequencing and annotation.</title>
        <authorList>
            <consortium name="The Broad Institute Genomics Platform"/>
            <consortium name="The Broad Institute Genome Sequencing Center for Infectious Disease"/>
            <person name="Wu L."/>
            <person name="Ma J."/>
        </authorList>
    </citation>
    <scope>NUCLEOTIDE SEQUENCE [LARGE SCALE GENOMIC DNA]</scope>
    <source>
        <strain evidence="2">CGMCC 4.7357</strain>
    </source>
</reference>
<keyword evidence="2" id="KW-1185">Reference proteome</keyword>
<dbReference type="RefSeq" id="WP_380079536.1">
    <property type="nucleotide sequence ID" value="NZ_JBHSGO010000201.1"/>
</dbReference>
<sequence length="198" mass="23073">MQKKNLIRYKVFASKDNIITPAILAYQGIVFQHIGAESMNQDQLNYADKHLLITSFLYGLLRPLDGIKSYRLEGNTVIDNLSRFNYWKPILTDYLISEVKKDDGVLINLASNEMKKLFNWKKVNKELDIITPEFKTLKNGKMKSIVVHTKMLRGDMTKFILNNQIGCSFIFHLLIKHNVYYIMIDVVTISKSNLYLYQ</sequence>
<organism evidence="1 2">
    <name type="scientific">Falsiporphyromonas endometrii</name>
    <dbReference type="NCBI Taxonomy" id="1387297"/>
    <lineage>
        <taxon>Bacteria</taxon>
        <taxon>Pseudomonadati</taxon>
        <taxon>Bacteroidota</taxon>
        <taxon>Bacteroidia</taxon>
        <taxon>Bacteroidales</taxon>
        <taxon>Porphyromonadaceae</taxon>
        <taxon>Falsiporphyromonas</taxon>
    </lineage>
</organism>